<proteinExistence type="predicted"/>
<name>A0AAU7GFC1_9MICO</name>
<dbReference type="GO" id="GO:0016020">
    <property type="term" value="C:membrane"/>
    <property type="evidence" value="ECO:0007669"/>
    <property type="project" value="TreeGrafter"/>
</dbReference>
<dbReference type="RefSeq" id="WP_348788759.1">
    <property type="nucleotide sequence ID" value="NZ_CP157390.1"/>
</dbReference>
<protein>
    <submittedName>
        <fullName evidence="2">Alpha/beta hydrolase</fullName>
    </submittedName>
</protein>
<gene>
    <name evidence="2" type="ORF">AAME72_03020</name>
</gene>
<dbReference type="EMBL" id="CP157390">
    <property type="protein sequence ID" value="XBM48838.1"/>
    <property type="molecule type" value="Genomic_DNA"/>
</dbReference>
<accession>A0AAU7GFC1</accession>
<dbReference type="SUPFAM" id="SSF53474">
    <property type="entry name" value="alpha/beta-Hydrolases"/>
    <property type="match status" value="1"/>
</dbReference>
<dbReference type="AlphaFoldDB" id="A0AAU7GFC1"/>
<feature type="domain" description="AB hydrolase-1" evidence="1">
    <location>
        <begin position="26"/>
        <end position="261"/>
    </location>
</feature>
<organism evidence="2">
    <name type="scientific">Leifsonia sp. NPDC080035</name>
    <dbReference type="NCBI Taxonomy" id="3143936"/>
    <lineage>
        <taxon>Bacteria</taxon>
        <taxon>Bacillati</taxon>
        <taxon>Actinomycetota</taxon>
        <taxon>Actinomycetes</taxon>
        <taxon>Micrococcales</taxon>
        <taxon>Microbacteriaceae</taxon>
        <taxon>Leifsonia</taxon>
    </lineage>
</organism>
<dbReference type="GO" id="GO:0016787">
    <property type="term" value="F:hydrolase activity"/>
    <property type="evidence" value="ECO:0007669"/>
    <property type="project" value="UniProtKB-KW"/>
</dbReference>
<dbReference type="PANTHER" id="PTHR43798:SF33">
    <property type="entry name" value="HYDROLASE, PUTATIVE (AFU_ORTHOLOGUE AFUA_2G14860)-RELATED"/>
    <property type="match status" value="1"/>
</dbReference>
<dbReference type="PANTHER" id="PTHR43798">
    <property type="entry name" value="MONOACYLGLYCEROL LIPASE"/>
    <property type="match status" value="1"/>
</dbReference>
<evidence type="ECO:0000313" key="2">
    <source>
        <dbReference type="EMBL" id="XBM48838.1"/>
    </source>
</evidence>
<dbReference type="Gene3D" id="3.40.50.1820">
    <property type="entry name" value="alpha/beta hydrolase"/>
    <property type="match status" value="1"/>
</dbReference>
<reference evidence="2" key="1">
    <citation type="submission" date="2024-05" db="EMBL/GenBank/DDBJ databases">
        <title>The Natural Products Discovery Center: Release of the First 8490 Sequenced Strains for Exploring Actinobacteria Biosynthetic Diversity.</title>
        <authorList>
            <person name="Kalkreuter E."/>
            <person name="Kautsar S.A."/>
            <person name="Yang D."/>
            <person name="Bader C.D."/>
            <person name="Teijaro C.N."/>
            <person name="Fluegel L."/>
            <person name="Davis C.M."/>
            <person name="Simpson J.R."/>
            <person name="Lauterbach L."/>
            <person name="Steele A.D."/>
            <person name="Gui C."/>
            <person name="Meng S."/>
            <person name="Li G."/>
            <person name="Viehrig K."/>
            <person name="Ye F."/>
            <person name="Su P."/>
            <person name="Kiefer A.F."/>
            <person name="Nichols A."/>
            <person name="Cepeda A.J."/>
            <person name="Yan W."/>
            <person name="Fan B."/>
            <person name="Jiang Y."/>
            <person name="Adhikari A."/>
            <person name="Zheng C.-J."/>
            <person name="Schuster L."/>
            <person name="Cowan T.M."/>
            <person name="Smanski M.J."/>
            <person name="Chevrette M.G."/>
            <person name="de Carvalho L.P.S."/>
            <person name="Shen B."/>
        </authorList>
    </citation>
    <scope>NUCLEOTIDE SEQUENCE</scope>
    <source>
        <strain evidence="2">NPDC080035</strain>
    </source>
</reference>
<keyword evidence="2" id="KW-0378">Hydrolase</keyword>
<evidence type="ECO:0000259" key="1">
    <source>
        <dbReference type="Pfam" id="PF12697"/>
    </source>
</evidence>
<dbReference type="InterPro" id="IPR000073">
    <property type="entry name" value="AB_hydrolase_1"/>
</dbReference>
<dbReference type="Pfam" id="PF12697">
    <property type="entry name" value="Abhydrolase_6"/>
    <property type="match status" value="1"/>
</dbReference>
<dbReference type="InterPro" id="IPR050266">
    <property type="entry name" value="AB_hydrolase_sf"/>
</dbReference>
<sequence length="269" mass="28821">MTTTGSVTSQDGTTIAYRTTGAGRALVVVPGNNRMAHDYDRLATALGDAFAVTVIERRGRGASGPQGADYALDREVEDLAAVAEAVGASDVFGHSYGGLVALVAARAGRIIHRLAVYEPGVSIDGSFDLSFRGRFRELLGRGKHVRAMALFLHRTRLLPFGWTPYPVCWALSVLMVGRRGEMRDLMPTTPAELDEVARADGDGMAYAAITADTLLVAGTRSPGYLTGVLEPLSRIIPRSHRVSLDGADHNAPDESAPERVAVELRRFFA</sequence>
<dbReference type="InterPro" id="IPR029058">
    <property type="entry name" value="AB_hydrolase_fold"/>
</dbReference>